<dbReference type="Proteomes" id="UP000253689">
    <property type="component" value="Chromosome"/>
</dbReference>
<evidence type="ECO:0000256" key="1">
    <source>
        <dbReference type="ARBA" id="ARBA00004651"/>
    </source>
</evidence>
<keyword evidence="5 6" id="KW-0472">Membrane</keyword>
<dbReference type="SUPFAM" id="SSF90123">
    <property type="entry name" value="ABC transporter transmembrane region"/>
    <property type="match status" value="1"/>
</dbReference>
<keyword evidence="8" id="KW-0067">ATP-binding</keyword>
<evidence type="ECO:0000313" key="8">
    <source>
        <dbReference type="EMBL" id="AXF96567.1"/>
    </source>
</evidence>
<dbReference type="InterPro" id="IPR011527">
    <property type="entry name" value="ABC1_TM_dom"/>
</dbReference>
<dbReference type="InterPro" id="IPR036640">
    <property type="entry name" value="ABC1_TM_sf"/>
</dbReference>
<feature type="transmembrane region" description="Helical" evidence="6">
    <location>
        <begin position="6"/>
        <end position="26"/>
    </location>
</feature>
<evidence type="ECO:0000256" key="5">
    <source>
        <dbReference type="ARBA" id="ARBA00023136"/>
    </source>
</evidence>
<keyword evidence="3 6" id="KW-0812">Transmembrane</keyword>
<keyword evidence="4 6" id="KW-1133">Transmembrane helix</keyword>
<reference evidence="9" key="1">
    <citation type="submission" date="2018-07" db="EMBL/GenBank/DDBJ databases">
        <title>Complete Genome Sequence of Spiroplasma phoeniceum.</title>
        <authorList>
            <person name="Davis R.E."/>
            <person name="Shao J.Y."/>
            <person name="Zhao Y."/>
            <person name="Silver A."/>
            <person name="Stump z."/>
            <person name="Gasparich G."/>
        </authorList>
    </citation>
    <scope>NUCLEOTIDE SEQUENCE [LARGE SCALE GENOMIC DNA]</scope>
    <source>
        <strain evidence="9">P40</strain>
    </source>
</reference>
<evidence type="ECO:0000259" key="7">
    <source>
        <dbReference type="PROSITE" id="PS50929"/>
    </source>
</evidence>
<sequence>MPWGTLLYWAIGFAGTFIVSGMFLYLQSLVGGSISQKIEIDIRIKVLNKLVNLDMSYYHDKKWVIF</sequence>
<feature type="domain" description="ABC transmembrane type-1" evidence="7">
    <location>
        <begin position="1"/>
        <end position="62"/>
    </location>
</feature>
<dbReference type="Pfam" id="PF00664">
    <property type="entry name" value="ABC_membrane"/>
    <property type="match status" value="1"/>
</dbReference>
<accession>A0A345DQS6</accession>
<dbReference type="Gene3D" id="1.20.1560.10">
    <property type="entry name" value="ABC transporter type 1, transmembrane domain"/>
    <property type="match status" value="1"/>
</dbReference>
<dbReference type="GO" id="GO:0005886">
    <property type="term" value="C:plasma membrane"/>
    <property type="evidence" value="ECO:0007669"/>
    <property type="project" value="UniProtKB-SubCell"/>
</dbReference>
<protein>
    <submittedName>
        <fullName evidence="8">ABC transporter ATP-binding protein</fullName>
    </submittedName>
</protein>
<proteinExistence type="inferred from homology"/>
<dbReference type="GO" id="GO:0005524">
    <property type="term" value="F:ATP binding"/>
    <property type="evidence" value="ECO:0007669"/>
    <property type="project" value="UniProtKB-KW"/>
</dbReference>
<evidence type="ECO:0000256" key="2">
    <source>
        <dbReference type="ARBA" id="ARBA00005417"/>
    </source>
</evidence>
<evidence type="ECO:0000256" key="6">
    <source>
        <dbReference type="SAM" id="Phobius"/>
    </source>
</evidence>
<evidence type="ECO:0000256" key="3">
    <source>
        <dbReference type="ARBA" id="ARBA00022692"/>
    </source>
</evidence>
<dbReference type="EMBL" id="CP031088">
    <property type="protein sequence ID" value="AXF96567.1"/>
    <property type="molecule type" value="Genomic_DNA"/>
</dbReference>
<comment type="subcellular location">
    <subcellularLocation>
        <location evidence="1">Cell membrane</location>
        <topology evidence="1">Multi-pass membrane protein</topology>
    </subcellularLocation>
</comment>
<gene>
    <name evidence="8" type="ORF">SDAV_001604</name>
</gene>
<organism evidence="8 9">
    <name type="scientific">Spiroplasma phoeniceum P40</name>
    <dbReference type="NCBI Taxonomy" id="1276259"/>
    <lineage>
        <taxon>Bacteria</taxon>
        <taxon>Bacillati</taxon>
        <taxon>Mycoplasmatota</taxon>
        <taxon>Mollicutes</taxon>
        <taxon>Entomoplasmatales</taxon>
        <taxon>Spiroplasmataceae</taxon>
        <taxon>Spiroplasma</taxon>
    </lineage>
</organism>
<dbReference type="AlphaFoldDB" id="A0A345DQS6"/>
<evidence type="ECO:0000256" key="4">
    <source>
        <dbReference type="ARBA" id="ARBA00022989"/>
    </source>
</evidence>
<name>A0A345DQS6_9MOLU</name>
<dbReference type="KEGG" id="sphh:SDAV_001604"/>
<dbReference type="PROSITE" id="PS50929">
    <property type="entry name" value="ABC_TM1F"/>
    <property type="match status" value="1"/>
</dbReference>
<evidence type="ECO:0000313" key="9">
    <source>
        <dbReference type="Proteomes" id="UP000253689"/>
    </source>
</evidence>
<dbReference type="GO" id="GO:0140359">
    <property type="term" value="F:ABC-type transporter activity"/>
    <property type="evidence" value="ECO:0007669"/>
    <property type="project" value="InterPro"/>
</dbReference>
<keyword evidence="8" id="KW-0547">Nucleotide-binding</keyword>
<keyword evidence="9" id="KW-1185">Reference proteome</keyword>
<comment type="similarity">
    <text evidence="2">Belongs to the ABC transporter superfamily.</text>
</comment>